<dbReference type="InterPro" id="IPR009097">
    <property type="entry name" value="Cyclic_Pdiesterase"/>
</dbReference>
<keyword evidence="1" id="KW-0812">Transmembrane</keyword>
<proteinExistence type="predicted"/>
<evidence type="ECO:0000313" key="4">
    <source>
        <dbReference type="Proteomes" id="UP000198287"/>
    </source>
</evidence>
<organism evidence="3 4">
    <name type="scientific">Folsomia candida</name>
    <name type="common">Springtail</name>
    <dbReference type="NCBI Taxonomy" id="158441"/>
    <lineage>
        <taxon>Eukaryota</taxon>
        <taxon>Metazoa</taxon>
        <taxon>Ecdysozoa</taxon>
        <taxon>Arthropoda</taxon>
        <taxon>Hexapoda</taxon>
        <taxon>Collembola</taxon>
        <taxon>Entomobryomorpha</taxon>
        <taxon>Isotomoidea</taxon>
        <taxon>Isotomidae</taxon>
        <taxon>Proisotominae</taxon>
        <taxon>Folsomia</taxon>
    </lineage>
</organism>
<name>A0A226E2J7_FOLCA</name>
<evidence type="ECO:0000256" key="1">
    <source>
        <dbReference type="SAM" id="Phobius"/>
    </source>
</evidence>
<keyword evidence="1" id="KW-0472">Membrane</keyword>
<dbReference type="EMBL" id="LNIX01000007">
    <property type="protein sequence ID" value="OXA51490.1"/>
    <property type="molecule type" value="Genomic_DNA"/>
</dbReference>
<protein>
    <recommendedName>
        <fullName evidence="2">DUF1868 domain-containing protein</fullName>
    </recommendedName>
</protein>
<evidence type="ECO:0000259" key="2">
    <source>
        <dbReference type="Pfam" id="PF08975"/>
    </source>
</evidence>
<dbReference type="SUPFAM" id="SSF55144">
    <property type="entry name" value="LigT-like"/>
    <property type="match status" value="1"/>
</dbReference>
<sequence length="269" mass="31304">MSKSWKIFSLLVGSVAIWIIVSFGWSWPEISSPITAITPATIRKLIRSNKIGENGEYLPFYGYTAISMVEHPPSFGQQIEHFIRSSSLRQFFVPLPHDTYHMTIFNVYTIQDQTIPPVERWVKEEGGVIHNNSWLPENVLYKQHVQATKLLSAVPPSFGVEKVELRTPVDYSVLSVLVTALRSDFKDEIMQLREEMKTIYEHNDTGLTRFHITLAYSYKPFQISEQVSQDLKILNDMVQKLVEFRLVNHGVYFYDRITNFILWTDRKKN</sequence>
<accession>A0A226E2J7</accession>
<dbReference type="AlphaFoldDB" id="A0A226E2J7"/>
<dbReference type="Gene3D" id="3.90.1140.10">
    <property type="entry name" value="Cyclic phosphodiesterase"/>
    <property type="match status" value="1"/>
</dbReference>
<keyword evidence="1" id="KW-1133">Transmembrane helix</keyword>
<reference evidence="3 4" key="1">
    <citation type="submission" date="2015-12" db="EMBL/GenBank/DDBJ databases">
        <title>The genome of Folsomia candida.</title>
        <authorList>
            <person name="Faddeeva A."/>
            <person name="Derks M.F."/>
            <person name="Anvar Y."/>
            <person name="Smit S."/>
            <person name="Van Straalen N."/>
            <person name="Roelofs D."/>
        </authorList>
    </citation>
    <scope>NUCLEOTIDE SEQUENCE [LARGE SCALE GENOMIC DNA]</scope>
    <source>
        <strain evidence="3 4">VU population</strain>
        <tissue evidence="3">Whole body</tissue>
    </source>
</reference>
<comment type="caution">
    <text evidence="3">The sequence shown here is derived from an EMBL/GenBank/DDBJ whole genome shotgun (WGS) entry which is preliminary data.</text>
</comment>
<dbReference type="Proteomes" id="UP000198287">
    <property type="component" value="Unassembled WGS sequence"/>
</dbReference>
<feature type="domain" description="DUF1868" evidence="2">
    <location>
        <begin position="53"/>
        <end position="114"/>
    </location>
</feature>
<dbReference type="OrthoDB" id="10001238at2759"/>
<gene>
    <name evidence="3" type="ORF">Fcan01_13364</name>
</gene>
<dbReference type="OMA" id="FEKIDAT"/>
<keyword evidence="4" id="KW-1185">Reference proteome</keyword>
<evidence type="ECO:0000313" key="3">
    <source>
        <dbReference type="EMBL" id="OXA51490.1"/>
    </source>
</evidence>
<feature type="transmembrane region" description="Helical" evidence="1">
    <location>
        <begin position="7"/>
        <end position="27"/>
    </location>
</feature>
<dbReference type="Pfam" id="PF08975">
    <property type="entry name" value="2H-phosphodiest"/>
    <property type="match status" value="1"/>
</dbReference>
<dbReference type="InterPro" id="IPR015069">
    <property type="entry name" value="2H-PEstase_DUF1868"/>
</dbReference>